<reference evidence="1 3" key="2">
    <citation type="journal article" date="2011" name="PLoS Biol.">
        <title>Modernizing reference genome assemblies.</title>
        <authorList>
            <person name="Church D.M."/>
            <person name="Schneider V.A."/>
            <person name="Graves T."/>
            <person name="Auger K."/>
            <person name="Cunningham F."/>
            <person name="Bouk N."/>
            <person name="Chen H.C."/>
            <person name="Agarwala R."/>
            <person name="McLaren W.M."/>
            <person name="Ritchie G.R."/>
            <person name="Albracht D."/>
            <person name="Kremitzki M."/>
            <person name="Rock S."/>
            <person name="Kotkiewicz H."/>
            <person name="Kremitzki C."/>
            <person name="Wollam A."/>
            <person name="Trani L."/>
            <person name="Fulton L."/>
            <person name="Fulton R."/>
            <person name="Matthews L."/>
            <person name="Whitehead S."/>
            <person name="Chow W."/>
            <person name="Torrance J."/>
            <person name="Dunn M."/>
            <person name="Harden G."/>
            <person name="Threadgold G."/>
            <person name="Wood J."/>
            <person name="Collins J."/>
            <person name="Heath P."/>
            <person name="Griffiths G."/>
            <person name="Pelan S."/>
            <person name="Grafham D."/>
            <person name="Eichler E.E."/>
            <person name="Weinstock G."/>
            <person name="Mardis E.R."/>
            <person name="Wilson R.K."/>
            <person name="Howe K."/>
            <person name="Flicek P."/>
            <person name="Hubbard T."/>
        </authorList>
    </citation>
    <scope>NUCLEOTIDE SEQUENCE [LARGE SCALE GENOMIC DNA]</scope>
    <source>
        <strain evidence="1 3">C57BL/6J</strain>
    </source>
</reference>
<dbReference type="Bgee" id="ENSMUSG00000015790">
    <property type="expression patterns" value="Expressed in facial nucleus and 254 other cell types or tissues"/>
</dbReference>
<protein>
    <submittedName>
        <fullName evidence="1">Surfeit gene 1</fullName>
    </submittedName>
</protein>
<gene>
    <name evidence="1 2" type="primary">Surf1</name>
</gene>
<dbReference type="AlphaFoldDB" id="A0A0R4J232"/>
<reference evidence="1" key="4">
    <citation type="submission" date="2025-09" db="UniProtKB">
        <authorList>
            <consortium name="Ensembl"/>
        </authorList>
    </citation>
    <scope>IDENTIFICATION</scope>
    <source>
        <strain evidence="1">C57BL/6J</strain>
    </source>
</reference>
<sequence>MAAVMALAVLPRRMTRWSQWAYAGRAQFCAVRRSVFGFSVRSGLLTPCQCCKTSSRDGL</sequence>
<reference evidence="1 3" key="1">
    <citation type="journal article" date="2009" name="PLoS Biol.">
        <title>Lineage-specific biology revealed by a finished genome assembly of the mouse.</title>
        <authorList>
            <consortium name="Mouse Genome Sequencing Consortium"/>
            <person name="Church D.M."/>
            <person name="Goodstadt L."/>
            <person name="Hillier L.W."/>
            <person name="Zody M.C."/>
            <person name="Goldstein S."/>
            <person name="She X."/>
            <person name="Bult C.J."/>
            <person name="Agarwala R."/>
            <person name="Cherry J.L."/>
            <person name="DiCuccio M."/>
            <person name="Hlavina W."/>
            <person name="Kapustin Y."/>
            <person name="Meric P."/>
            <person name="Maglott D."/>
            <person name="Birtle Z."/>
            <person name="Marques A.C."/>
            <person name="Graves T."/>
            <person name="Zhou S."/>
            <person name="Teague B."/>
            <person name="Potamousis K."/>
            <person name="Churas C."/>
            <person name="Place M."/>
            <person name="Herschleb J."/>
            <person name="Runnheim R."/>
            <person name="Forrest D."/>
            <person name="Amos-Landgraf J."/>
            <person name="Schwartz D.C."/>
            <person name="Cheng Z."/>
            <person name="Lindblad-Toh K."/>
            <person name="Eichler E.E."/>
            <person name="Ponting C.P."/>
        </authorList>
    </citation>
    <scope>NUCLEOTIDE SEQUENCE [LARGE SCALE GENOMIC DNA]</scope>
    <source>
        <strain evidence="1 3">C57BL/6J</strain>
    </source>
</reference>
<dbReference type="AGR" id="MGI:98443"/>
<dbReference type="MGI" id="MGI:98443">
    <property type="gene designation" value="Surf1"/>
</dbReference>
<evidence type="ECO:0000313" key="1">
    <source>
        <dbReference type="Ensembl" id="ENSMUSP00000128488.3"/>
    </source>
</evidence>
<dbReference type="ExpressionAtlas" id="A0A0R4J232">
    <property type="expression patterns" value="baseline and differential"/>
</dbReference>
<dbReference type="VEuPathDB" id="HostDB:ENSMUSG00000015790"/>
<reference evidence="1" key="3">
    <citation type="submission" date="2025-08" db="UniProtKB">
        <authorList>
            <consortium name="Ensembl"/>
        </authorList>
    </citation>
    <scope>IDENTIFICATION</scope>
    <source>
        <strain evidence="1">C57BL/6J</strain>
    </source>
</reference>
<organism evidence="1 3">
    <name type="scientific">Mus musculus</name>
    <name type="common">Mouse</name>
    <dbReference type="NCBI Taxonomy" id="10090"/>
    <lineage>
        <taxon>Eukaryota</taxon>
        <taxon>Metazoa</taxon>
        <taxon>Chordata</taxon>
        <taxon>Craniata</taxon>
        <taxon>Vertebrata</taxon>
        <taxon>Euteleostomi</taxon>
        <taxon>Mammalia</taxon>
        <taxon>Eutheria</taxon>
        <taxon>Euarchontoglires</taxon>
        <taxon>Glires</taxon>
        <taxon>Rodentia</taxon>
        <taxon>Myomorpha</taxon>
        <taxon>Muroidea</taxon>
        <taxon>Muridae</taxon>
        <taxon>Murinae</taxon>
        <taxon>Mus</taxon>
        <taxon>Mus</taxon>
    </lineage>
</organism>
<evidence type="ECO:0000313" key="3">
    <source>
        <dbReference type="Proteomes" id="UP000000589"/>
    </source>
</evidence>
<dbReference type="Proteomes" id="UP000000589">
    <property type="component" value="Chromosome 2"/>
</dbReference>
<keyword evidence="3" id="KW-1185">Reference proteome</keyword>
<accession>A0A0R4J232</accession>
<dbReference type="GeneTree" id="ENSGT00530000064194"/>
<proteinExistence type="predicted"/>
<evidence type="ECO:0000313" key="2">
    <source>
        <dbReference type="MGI" id="MGI:98443"/>
    </source>
</evidence>
<dbReference type="Antibodypedia" id="18363">
    <property type="antibodies" value="161 antibodies from 29 providers"/>
</dbReference>
<name>A0A0R4J232_MOUSE</name>
<dbReference type="Ensembl" id="ENSMUST00000167661.7">
    <property type="protein sequence ID" value="ENSMUSP00000128488.3"/>
    <property type="gene ID" value="ENSMUSG00000015790.17"/>
</dbReference>